<dbReference type="EMBL" id="JADBJN010000004">
    <property type="protein sequence ID" value="KAG5668354.1"/>
    <property type="molecule type" value="Genomic_DNA"/>
</dbReference>
<comment type="caution">
    <text evidence="1">The sequence shown here is derived from an EMBL/GenBank/DDBJ whole genome shotgun (WGS) entry which is preliminary data.</text>
</comment>
<sequence>MSENKGIFEKTKEKLIDAKDATKEKLGKVKDKLIGTKDGSKETYDEGIDVTEENLDEIVDSEIKNYEIFAPDDETLIVSGPLKRSEAEENIPEKFGEIADAEVKKYEVFRADEIDDDAFN</sequence>
<dbReference type="OrthoDB" id="6625923at2759"/>
<accession>A0A9J6BF68</accession>
<reference evidence="1" key="1">
    <citation type="submission" date="2021-03" db="EMBL/GenBank/DDBJ databases">
        <title>Chromosome level genome of the anhydrobiotic midge Polypedilum vanderplanki.</title>
        <authorList>
            <person name="Yoshida Y."/>
            <person name="Kikawada T."/>
            <person name="Gusev O."/>
        </authorList>
    </citation>
    <scope>NUCLEOTIDE SEQUENCE</scope>
    <source>
        <strain evidence="1">NIAS01</strain>
        <tissue evidence="1">Whole body or cell culture</tissue>
    </source>
</reference>
<proteinExistence type="predicted"/>
<evidence type="ECO:0000313" key="1">
    <source>
        <dbReference type="EMBL" id="KAG5668354.1"/>
    </source>
</evidence>
<organism evidence="1 2">
    <name type="scientific">Polypedilum vanderplanki</name>
    <name type="common">Sleeping chironomid midge</name>
    <dbReference type="NCBI Taxonomy" id="319348"/>
    <lineage>
        <taxon>Eukaryota</taxon>
        <taxon>Metazoa</taxon>
        <taxon>Ecdysozoa</taxon>
        <taxon>Arthropoda</taxon>
        <taxon>Hexapoda</taxon>
        <taxon>Insecta</taxon>
        <taxon>Pterygota</taxon>
        <taxon>Neoptera</taxon>
        <taxon>Endopterygota</taxon>
        <taxon>Diptera</taxon>
        <taxon>Nematocera</taxon>
        <taxon>Chironomoidea</taxon>
        <taxon>Chironomidae</taxon>
        <taxon>Chironominae</taxon>
        <taxon>Polypedilum</taxon>
        <taxon>Polypedilum</taxon>
    </lineage>
</organism>
<gene>
    <name evidence="1" type="ORF">PVAND_016295</name>
</gene>
<evidence type="ECO:0000313" key="2">
    <source>
        <dbReference type="Proteomes" id="UP001107558"/>
    </source>
</evidence>
<protein>
    <submittedName>
        <fullName evidence="1">Uncharacterized protein</fullName>
    </submittedName>
</protein>
<dbReference type="Proteomes" id="UP001107558">
    <property type="component" value="Chromosome 4"/>
</dbReference>
<dbReference type="AlphaFoldDB" id="A0A9J6BF68"/>
<keyword evidence="2" id="KW-1185">Reference proteome</keyword>
<name>A0A9J6BF68_POLVA</name>